<dbReference type="Pfam" id="PF08281">
    <property type="entry name" value="Sigma70_r4_2"/>
    <property type="match status" value="1"/>
</dbReference>
<keyword evidence="3" id="KW-0731">Sigma factor</keyword>
<evidence type="ECO:0000313" key="7">
    <source>
        <dbReference type="EMBL" id="MBB6014689.1"/>
    </source>
</evidence>
<keyword evidence="8" id="KW-1185">Reference proteome</keyword>
<evidence type="ECO:0000259" key="6">
    <source>
        <dbReference type="Pfam" id="PF08281"/>
    </source>
</evidence>
<dbReference type="SUPFAM" id="SSF88946">
    <property type="entry name" value="Sigma2 domain of RNA polymerase sigma factors"/>
    <property type="match status" value="1"/>
</dbReference>
<dbReference type="Proteomes" id="UP000533306">
    <property type="component" value="Unassembled WGS sequence"/>
</dbReference>
<evidence type="ECO:0000256" key="1">
    <source>
        <dbReference type="ARBA" id="ARBA00010641"/>
    </source>
</evidence>
<evidence type="ECO:0000259" key="5">
    <source>
        <dbReference type="Pfam" id="PF04542"/>
    </source>
</evidence>
<dbReference type="GO" id="GO:0006352">
    <property type="term" value="P:DNA-templated transcription initiation"/>
    <property type="evidence" value="ECO:0007669"/>
    <property type="project" value="InterPro"/>
</dbReference>
<dbReference type="Pfam" id="PF04542">
    <property type="entry name" value="Sigma70_r2"/>
    <property type="match status" value="1"/>
</dbReference>
<dbReference type="GO" id="GO:0003677">
    <property type="term" value="F:DNA binding"/>
    <property type="evidence" value="ECO:0007669"/>
    <property type="project" value="InterPro"/>
</dbReference>
<dbReference type="InterPro" id="IPR013324">
    <property type="entry name" value="RNA_pol_sigma_r3/r4-like"/>
</dbReference>
<dbReference type="NCBIfam" id="TIGR02937">
    <property type="entry name" value="sigma70-ECF"/>
    <property type="match status" value="1"/>
</dbReference>
<dbReference type="RefSeq" id="WP_183833053.1">
    <property type="nucleotide sequence ID" value="NZ_JACHEU010000008.1"/>
</dbReference>
<evidence type="ECO:0000256" key="2">
    <source>
        <dbReference type="ARBA" id="ARBA00023015"/>
    </source>
</evidence>
<proteinExistence type="inferred from homology"/>
<feature type="domain" description="RNA polymerase sigma-70 region 2" evidence="5">
    <location>
        <begin position="12"/>
        <end position="73"/>
    </location>
</feature>
<dbReference type="InterPro" id="IPR007627">
    <property type="entry name" value="RNA_pol_sigma70_r2"/>
</dbReference>
<evidence type="ECO:0000313" key="8">
    <source>
        <dbReference type="Proteomes" id="UP000533306"/>
    </source>
</evidence>
<keyword evidence="2" id="KW-0805">Transcription regulation</keyword>
<dbReference type="InterPro" id="IPR036388">
    <property type="entry name" value="WH-like_DNA-bd_sf"/>
</dbReference>
<accession>A0A7W9VW93</accession>
<dbReference type="Gene3D" id="1.10.10.10">
    <property type="entry name" value="Winged helix-like DNA-binding domain superfamily/Winged helix DNA-binding domain"/>
    <property type="match status" value="1"/>
</dbReference>
<keyword evidence="4" id="KW-0804">Transcription</keyword>
<gene>
    <name evidence="7" type="ORF">HNR59_004085</name>
</gene>
<dbReference type="PANTHER" id="PTHR43133:SF63">
    <property type="entry name" value="RNA POLYMERASE SIGMA FACTOR FECI-RELATED"/>
    <property type="match status" value="1"/>
</dbReference>
<comment type="similarity">
    <text evidence="1">Belongs to the sigma-70 factor family. ECF subfamily.</text>
</comment>
<dbReference type="InterPro" id="IPR013249">
    <property type="entry name" value="RNA_pol_sigma70_r4_t2"/>
</dbReference>
<dbReference type="GO" id="GO:0016987">
    <property type="term" value="F:sigma factor activity"/>
    <property type="evidence" value="ECO:0007669"/>
    <property type="project" value="UniProtKB-KW"/>
</dbReference>
<feature type="domain" description="RNA polymerase sigma factor 70 region 4 type 2" evidence="6">
    <location>
        <begin position="109"/>
        <end position="161"/>
    </location>
</feature>
<dbReference type="InterPro" id="IPR013325">
    <property type="entry name" value="RNA_pol_sigma_r2"/>
</dbReference>
<dbReference type="InterPro" id="IPR014284">
    <property type="entry name" value="RNA_pol_sigma-70_dom"/>
</dbReference>
<dbReference type="PANTHER" id="PTHR43133">
    <property type="entry name" value="RNA POLYMERASE ECF-TYPE SIGMA FACTO"/>
    <property type="match status" value="1"/>
</dbReference>
<evidence type="ECO:0000256" key="3">
    <source>
        <dbReference type="ARBA" id="ARBA00023082"/>
    </source>
</evidence>
<organism evidence="7 8">
    <name type="scientific">Aquamicrobium lusatiense</name>
    <dbReference type="NCBI Taxonomy" id="89772"/>
    <lineage>
        <taxon>Bacteria</taxon>
        <taxon>Pseudomonadati</taxon>
        <taxon>Pseudomonadota</taxon>
        <taxon>Alphaproteobacteria</taxon>
        <taxon>Hyphomicrobiales</taxon>
        <taxon>Phyllobacteriaceae</taxon>
        <taxon>Aquamicrobium</taxon>
    </lineage>
</organism>
<dbReference type="SUPFAM" id="SSF88659">
    <property type="entry name" value="Sigma3 and sigma4 domains of RNA polymerase sigma factors"/>
    <property type="match status" value="1"/>
</dbReference>
<protein>
    <submittedName>
        <fullName evidence="7">RNA polymerase sigma factor (Sigma-70 family)</fullName>
    </submittedName>
</protein>
<comment type="caution">
    <text evidence="7">The sequence shown here is derived from an EMBL/GenBank/DDBJ whole genome shotgun (WGS) entry which is preliminary data.</text>
</comment>
<dbReference type="AlphaFoldDB" id="A0A7W9VW93"/>
<dbReference type="EMBL" id="JACHEU010000008">
    <property type="protein sequence ID" value="MBB6014689.1"/>
    <property type="molecule type" value="Genomic_DNA"/>
</dbReference>
<sequence>MASGLTAAFLNNRRSLMWSLMRIVRDPQIAEDLTQETYVRASQAMVSGPVEHIEAFLYQTARNLALDHQRRNRMRKGVEHFDATEAEMANIAADQPTQEAVVIHRERLRAFEDALSQLPARAQQVWRLSRVEKWPYPKIAAHLGISPNTVFNDVKLALAHCQQALDRLDRG</sequence>
<name>A0A7W9VW93_9HYPH</name>
<dbReference type="InterPro" id="IPR039425">
    <property type="entry name" value="RNA_pol_sigma-70-like"/>
</dbReference>
<reference evidence="7 8" key="1">
    <citation type="submission" date="2020-08" db="EMBL/GenBank/DDBJ databases">
        <title>Genomic Encyclopedia of Type Strains, Phase IV (KMG-IV): sequencing the most valuable type-strain genomes for metagenomic binning, comparative biology and taxonomic classification.</title>
        <authorList>
            <person name="Goeker M."/>
        </authorList>
    </citation>
    <scope>NUCLEOTIDE SEQUENCE [LARGE SCALE GENOMIC DNA]</scope>
    <source>
        <strain evidence="7 8">DSM 11099</strain>
    </source>
</reference>
<evidence type="ECO:0000256" key="4">
    <source>
        <dbReference type="ARBA" id="ARBA00023163"/>
    </source>
</evidence>
<dbReference type="Gene3D" id="1.10.1740.10">
    <property type="match status" value="1"/>
</dbReference>